<evidence type="ECO:0000256" key="1">
    <source>
        <dbReference type="SAM" id="MobiDB-lite"/>
    </source>
</evidence>
<organism evidence="3 4">
    <name type="scientific">Plasmodium gonderi</name>
    <dbReference type="NCBI Taxonomy" id="77519"/>
    <lineage>
        <taxon>Eukaryota</taxon>
        <taxon>Sar</taxon>
        <taxon>Alveolata</taxon>
        <taxon>Apicomplexa</taxon>
        <taxon>Aconoidasida</taxon>
        <taxon>Haemosporida</taxon>
        <taxon>Plasmodiidae</taxon>
        <taxon>Plasmodium</taxon>
        <taxon>Plasmodium (Plasmodium)</taxon>
    </lineage>
</organism>
<dbReference type="Proteomes" id="UP000195521">
    <property type="component" value="Unassembled WGS sequence"/>
</dbReference>
<gene>
    <name evidence="3" type="ORF">PGO_134760</name>
</gene>
<dbReference type="EMBL" id="BDQF01000014">
    <property type="protein sequence ID" value="GAW83204.1"/>
    <property type="molecule type" value="Genomic_DNA"/>
</dbReference>
<proteinExistence type="predicted"/>
<keyword evidence="4" id="KW-1185">Reference proteome</keyword>
<comment type="caution">
    <text evidence="3">The sequence shown here is derived from an EMBL/GenBank/DDBJ whole genome shotgun (WGS) entry which is preliminary data.</text>
</comment>
<feature type="compositionally biased region" description="Polar residues" evidence="1">
    <location>
        <begin position="262"/>
        <end position="274"/>
    </location>
</feature>
<feature type="region of interest" description="Disordered" evidence="1">
    <location>
        <begin position="195"/>
        <end position="281"/>
    </location>
</feature>
<sequence>MSSYKSSKFHSTNMINCRMDHITVNFVTNNQSNENECMEKISEYSNEFERKIPKFDKNTCTDLCDECYELNKFIKKIKVSLKDCRETLFYDIYGSDIKDVRAKCANSQKYSADAEDYGENFNKLELEKNACHQRCKTEVQETEEPISVSTSVSQSSKAIISEAEHFPRMNEEQLCQVVSGKLTIDPKVQEDLHVSDDSVENSDNPHKSPHNDLVTKSVSSEPSTEQSSFSVDTLSSELNSKVDALSEKSNNENESASIIIPQKNNLETNNNQGEQQDKEATNSNSYNILSIGHEGVVSENTYHLCLSEETSLSITPCRTRTNKVEAVHADNGSISDAGVDAKAANLGDESTDVFSGNTNPISVKSIDLNHGAEHSRRKASCDKDTCDDYNGNDLTGSKTDEGKYTTRETNDSKMFYGDELSNEKRVPVIHTSSYPVNQRSSGFTDNMSYISSTDSFGTSTFNNNSVIDSGTVTHHNKNKFFMGSSFAEIQENGNIDKEHHDQKYIDTSFEQGEENVISLSHKTNNMEHSNQKHIGTPNNGYSSEIRAEEGKMNSSVTKATDNAGNTGYGIVQREPKDDDQKIPYKKYIIMSLLPVAIFLLLGLLIKVN</sequence>
<name>A0A1Y1JTF4_PLAGO</name>
<dbReference type="AlphaFoldDB" id="A0A1Y1JTF4"/>
<evidence type="ECO:0000313" key="3">
    <source>
        <dbReference type="EMBL" id="GAW83204.1"/>
    </source>
</evidence>
<dbReference type="RefSeq" id="XP_028545793.1">
    <property type="nucleotide sequence ID" value="XM_028689992.1"/>
</dbReference>
<feature type="compositionally biased region" description="Polar residues" evidence="1">
    <location>
        <begin position="555"/>
        <end position="565"/>
    </location>
</feature>
<feature type="region of interest" description="Disordered" evidence="1">
    <location>
        <begin position="555"/>
        <end position="574"/>
    </location>
</feature>
<keyword evidence="2" id="KW-1133">Transmembrane helix</keyword>
<evidence type="ECO:0000313" key="4">
    <source>
        <dbReference type="Proteomes" id="UP000195521"/>
    </source>
</evidence>
<protein>
    <submittedName>
        <fullName evidence="3">Variable surface protein</fullName>
    </submittedName>
</protein>
<accession>A0A1Y1JTF4</accession>
<keyword evidence="2" id="KW-0472">Membrane</keyword>
<keyword evidence="2" id="KW-0812">Transmembrane</keyword>
<evidence type="ECO:0000256" key="2">
    <source>
        <dbReference type="SAM" id="Phobius"/>
    </source>
</evidence>
<reference evidence="4" key="1">
    <citation type="submission" date="2017-04" db="EMBL/GenBank/DDBJ databases">
        <title>Plasmodium gonderi genome.</title>
        <authorList>
            <person name="Arisue N."/>
            <person name="Honma H."/>
            <person name="Kawai S."/>
            <person name="Tougan T."/>
            <person name="Tanabe K."/>
            <person name="Horii T."/>
        </authorList>
    </citation>
    <scope>NUCLEOTIDE SEQUENCE [LARGE SCALE GENOMIC DNA]</scope>
    <source>
        <strain evidence="4">ATCC 30045</strain>
    </source>
</reference>
<feature type="transmembrane region" description="Helical" evidence="2">
    <location>
        <begin position="587"/>
        <end position="605"/>
    </location>
</feature>
<feature type="compositionally biased region" description="Low complexity" evidence="1">
    <location>
        <begin position="217"/>
        <end position="231"/>
    </location>
</feature>
<dbReference type="GeneID" id="39749947"/>